<sequence length="156" mass="16114">MWATDLGAVMAAEELLALAGAGGAALVGAVAQDAWGLAKTGFVRLLGRGDRAREDAVTQQLERTRGAVETAGADGDRVRAQHEALWAGRLEDLLIEQPAAAAELETLVRQVAANAEVRSAGHVVQHVTASGNARQAVLGHGSQVNTFGTAQARADD</sequence>
<comment type="caution">
    <text evidence="1">The sequence shown here is derived from an EMBL/GenBank/DDBJ whole genome shotgun (WGS) entry which is preliminary data.</text>
</comment>
<keyword evidence="2" id="KW-1185">Reference proteome</keyword>
<protein>
    <submittedName>
        <fullName evidence="1">Uncharacterized protein</fullName>
    </submittedName>
</protein>
<accession>A0ABS2IZY4</accession>
<evidence type="ECO:0000313" key="1">
    <source>
        <dbReference type="EMBL" id="MBM7079887.1"/>
    </source>
</evidence>
<dbReference type="Proteomes" id="UP001518872">
    <property type="component" value="Unassembled WGS sequence"/>
</dbReference>
<name>A0ABS2IZY4_9ACTN</name>
<gene>
    <name evidence="1" type="ORF">JQX11_26590</name>
</gene>
<evidence type="ECO:0000313" key="2">
    <source>
        <dbReference type="Proteomes" id="UP001518872"/>
    </source>
</evidence>
<organism evidence="1 2">
    <name type="scientific">Micromonospora humida</name>
    <dbReference type="NCBI Taxonomy" id="2809018"/>
    <lineage>
        <taxon>Bacteria</taxon>
        <taxon>Bacillati</taxon>
        <taxon>Actinomycetota</taxon>
        <taxon>Actinomycetes</taxon>
        <taxon>Micromonosporales</taxon>
        <taxon>Micromonosporaceae</taxon>
        <taxon>Micromonospora</taxon>
    </lineage>
</organism>
<proteinExistence type="predicted"/>
<reference evidence="1 2" key="1">
    <citation type="submission" date="2021-02" db="EMBL/GenBank/DDBJ databases">
        <authorList>
            <person name="Ra J.-S."/>
        </authorList>
    </citation>
    <scope>NUCLEOTIDE SEQUENCE [LARGE SCALE GENOMIC DNA]</scope>
    <source>
        <strain evidence="1 2">MMS20-R1-14</strain>
    </source>
</reference>
<dbReference type="RefSeq" id="WP_204927669.1">
    <property type="nucleotide sequence ID" value="NZ_JAFEUC010000015.1"/>
</dbReference>
<dbReference type="EMBL" id="JAFEUC010000015">
    <property type="protein sequence ID" value="MBM7079887.1"/>
    <property type="molecule type" value="Genomic_DNA"/>
</dbReference>